<dbReference type="Gene3D" id="3.90.550.10">
    <property type="entry name" value="Spore Coat Polysaccharide Biosynthesis Protein SpsA, Chain A"/>
    <property type="match status" value="1"/>
</dbReference>
<evidence type="ECO:0000256" key="1">
    <source>
        <dbReference type="SAM" id="Phobius"/>
    </source>
</evidence>
<feature type="transmembrane region" description="Helical" evidence="1">
    <location>
        <begin position="295"/>
        <end position="316"/>
    </location>
</feature>
<comment type="caution">
    <text evidence="3">The sequence shown here is derived from an EMBL/GenBank/DDBJ whole genome shotgun (WGS) entry which is preliminary data.</text>
</comment>
<dbReference type="CDD" id="cd04179">
    <property type="entry name" value="DPM_DPG-synthase_like"/>
    <property type="match status" value="1"/>
</dbReference>
<feature type="transmembrane region" description="Helical" evidence="1">
    <location>
        <begin position="255"/>
        <end position="275"/>
    </location>
</feature>
<keyword evidence="4" id="KW-1185">Reference proteome</keyword>
<keyword evidence="1" id="KW-0472">Membrane</keyword>
<dbReference type="PANTHER" id="PTHR48090">
    <property type="entry name" value="UNDECAPRENYL-PHOSPHATE 4-DEOXY-4-FORMAMIDO-L-ARABINOSE TRANSFERASE-RELATED"/>
    <property type="match status" value="1"/>
</dbReference>
<organism evidence="3 4">
    <name type="scientific">Azospirillum doebereinerae</name>
    <dbReference type="NCBI Taxonomy" id="92933"/>
    <lineage>
        <taxon>Bacteria</taxon>
        <taxon>Pseudomonadati</taxon>
        <taxon>Pseudomonadota</taxon>
        <taxon>Alphaproteobacteria</taxon>
        <taxon>Rhodospirillales</taxon>
        <taxon>Azospirillaceae</taxon>
        <taxon>Azospirillum</taxon>
    </lineage>
</organism>
<sequence length="342" mass="37165">MTVTTIDRPVADSAADTGALATPMANAAPAVAVLIPCYNEEAAIGAVVRDFRAALPDATVYVYDNNSSDRTVEAARAAGAIVRHEPLQGKGNVMRRMFSDIEADVYVLVDGDDTYHAASAPLLVKRLWEDQLDMVNGARVTDIVAAYRPGHRFGNLLLTGMVANIFGSRIQDMLSGYRVFSRRFVKSFPALSSGFETETELTVHALELRMPITEIKTPYKDRPPGSHSKLNTIRDGVRILKTILILVKEERPMPFFFAIFAALAAAAVILAWPVLATYVQTGLVPRFPTALLSTGLMLLGFLSLTCGLILDTVTLGRREAKRMRYLSIPAPGNHPPLAGGRP</sequence>
<feature type="domain" description="Glycosyltransferase 2-like" evidence="2">
    <location>
        <begin position="33"/>
        <end position="185"/>
    </location>
</feature>
<evidence type="ECO:0000313" key="3">
    <source>
        <dbReference type="EMBL" id="RUQ75741.1"/>
    </source>
</evidence>
<dbReference type="EMBL" id="RZIJ01000001">
    <property type="protein sequence ID" value="RUQ75741.1"/>
    <property type="molecule type" value="Genomic_DNA"/>
</dbReference>
<dbReference type="GO" id="GO:0016740">
    <property type="term" value="F:transferase activity"/>
    <property type="evidence" value="ECO:0007669"/>
    <property type="project" value="UniProtKB-KW"/>
</dbReference>
<dbReference type="AlphaFoldDB" id="A0A3S0V8W4"/>
<keyword evidence="1" id="KW-0812">Transmembrane</keyword>
<dbReference type="PANTHER" id="PTHR48090:SF7">
    <property type="entry name" value="RFBJ PROTEIN"/>
    <property type="match status" value="1"/>
</dbReference>
<gene>
    <name evidence="3" type="ORF">EJ913_01085</name>
</gene>
<proteinExistence type="predicted"/>
<evidence type="ECO:0000313" key="4">
    <source>
        <dbReference type="Proteomes" id="UP000280346"/>
    </source>
</evidence>
<dbReference type="RefSeq" id="WP_126994004.1">
    <property type="nucleotide sequence ID" value="NZ_JBNPXW010000001.1"/>
</dbReference>
<accession>A0A3S0V8W4</accession>
<dbReference type="InterPro" id="IPR001173">
    <property type="entry name" value="Glyco_trans_2-like"/>
</dbReference>
<dbReference type="SUPFAM" id="SSF53448">
    <property type="entry name" value="Nucleotide-diphospho-sugar transferases"/>
    <property type="match status" value="1"/>
</dbReference>
<name>A0A3S0V8W4_9PROT</name>
<evidence type="ECO:0000259" key="2">
    <source>
        <dbReference type="Pfam" id="PF00535"/>
    </source>
</evidence>
<keyword evidence="3" id="KW-0808">Transferase</keyword>
<dbReference type="Pfam" id="PF00535">
    <property type="entry name" value="Glycos_transf_2"/>
    <property type="match status" value="1"/>
</dbReference>
<keyword evidence="1" id="KW-1133">Transmembrane helix</keyword>
<dbReference type="InterPro" id="IPR050256">
    <property type="entry name" value="Glycosyltransferase_2"/>
</dbReference>
<reference evidence="3 4" key="1">
    <citation type="submission" date="2018-12" db="EMBL/GenBank/DDBJ databases">
        <authorList>
            <person name="Yang Y."/>
        </authorList>
    </citation>
    <scope>NUCLEOTIDE SEQUENCE [LARGE SCALE GENOMIC DNA]</scope>
    <source>
        <strain evidence="3 4">GSF71</strain>
    </source>
</reference>
<dbReference type="InterPro" id="IPR029044">
    <property type="entry name" value="Nucleotide-diphossugar_trans"/>
</dbReference>
<dbReference type="OrthoDB" id="3177103at2"/>
<dbReference type="Proteomes" id="UP000280346">
    <property type="component" value="Unassembled WGS sequence"/>
</dbReference>
<protein>
    <submittedName>
        <fullName evidence="3">Glycosyltransferase</fullName>
    </submittedName>
</protein>